<feature type="chain" id="PRO_5038093181" evidence="2">
    <location>
        <begin position="19"/>
        <end position="108"/>
    </location>
</feature>
<accession>A0A915D1X1</accession>
<feature type="region of interest" description="Disordered" evidence="1">
    <location>
        <begin position="71"/>
        <end position="91"/>
    </location>
</feature>
<protein>
    <submittedName>
        <fullName evidence="4">Uncharacterized protein</fullName>
    </submittedName>
</protein>
<dbReference type="AlphaFoldDB" id="A0A915D1X1"/>
<keyword evidence="2" id="KW-0732">Signal</keyword>
<feature type="region of interest" description="Disordered" evidence="1">
    <location>
        <begin position="27"/>
        <end position="52"/>
    </location>
</feature>
<keyword evidence="3" id="KW-1185">Reference proteome</keyword>
<reference evidence="4" key="1">
    <citation type="submission" date="2022-11" db="UniProtKB">
        <authorList>
            <consortium name="WormBaseParasite"/>
        </authorList>
    </citation>
    <scope>IDENTIFICATION</scope>
</reference>
<evidence type="ECO:0000256" key="2">
    <source>
        <dbReference type="SAM" id="SignalP"/>
    </source>
</evidence>
<evidence type="ECO:0000313" key="3">
    <source>
        <dbReference type="Proteomes" id="UP000887574"/>
    </source>
</evidence>
<dbReference type="WBParaSite" id="jg15046">
    <property type="protein sequence ID" value="jg15046"/>
    <property type="gene ID" value="jg15046"/>
</dbReference>
<sequence length="108" mass="12302">MSLLLNSLLLVTFFAVLALGTKEIDKEEIKDKSASKPEEVEEEKPKLEKPRSGKKLWAIVKNNLTKLIENNKQKLHTSSENTENLKTFGDFKDSNAAEKLKKQETEEN</sequence>
<proteinExistence type="predicted"/>
<dbReference type="Proteomes" id="UP000887574">
    <property type="component" value="Unplaced"/>
</dbReference>
<organism evidence="3 4">
    <name type="scientific">Ditylenchus dipsaci</name>
    <dbReference type="NCBI Taxonomy" id="166011"/>
    <lineage>
        <taxon>Eukaryota</taxon>
        <taxon>Metazoa</taxon>
        <taxon>Ecdysozoa</taxon>
        <taxon>Nematoda</taxon>
        <taxon>Chromadorea</taxon>
        <taxon>Rhabditida</taxon>
        <taxon>Tylenchina</taxon>
        <taxon>Tylenchomorpha</taxon>
        <taxon>Sphaerularioidea</taxon>
        <taxon>Anguinidae</taxon>
        <taxon>Anguininae</taxon>
        <taxon>Ditylenchus</taxon>
    </lineage>
</organism>
<evidence type="ECO:0000256" key="1">
    <source>
        <dbReference type="SAM" id="MobiDB-lite"/>
    </source>
</evidence>
<feature type="compositionally biased region" description="Basic and acidic residues" evidence="1">
    <location>
        <begin position="27"/>
        <end position="51"/>
    </location>
</feature>
<evidence type="ECO:0000313" key="4">
    <source>
        <dbReference type="WBParaSite" id="jg15046"/>
    </source>
</evidence>
<name>A0A915D1X1_9BILA</name>
<feature type="compositionally biased region" description="Polar residues" evidence="1">
    <location>
        <begin position="71"/>
        <end position="85"/>
    </location>
</feature>
<feature type="signal peptide" evidence="2">
    <location>
        <begin position="1"/>
        <end position="18"/>
    </location>
</feature>